<evidence type="ECO:0000256" key="5">
    <source>
        <dbReference type="ARBA" id="ARBA00022496"/>
    </source>
</evidence>
<dbReference type="PROSITE" id="PS00430">
    <property type="entry name" value="TONB_DEPENDENT_REC_1"/>
    <property type="match status" value="1"/>
</dbReference>
<dbReference type="CDD" id="cd01347">
    <property type="entry name" value="ligand_gated_channel"/>
    <property type="match status" value="1"/>
</dbReference>
<evidence type="ECO:0000259" key="19">
    <source>
        <dbReference type="Pfam" id="PF00593"/>
    </source>
</evidence>
<evidence type="ECO:0000313" key="22">
    <source>
        <dbReference type="Proteomes" id="UP000019028"/>
    </source>
</evidence>
<dbReference type="GO" id="GO:0038023">
    <property type="term" value="F:signaling receptor activity"/>
    <property type="evidence" value="ECO:0007669"/>
    <property type="project" value="InterPro"/>
</dbReference>
<sequence length="714" mass="78552">MTNAFRIKTSVLLCSMALALPLTAAAEETIVVTAQPDAGADAPTAGYTAKTSTGATKTDKPLITTGQSISVITRQQIDDQGAMDLNQALNYTPGVFTNFAGAATRFDTISLRGFHGGDVDNTFLDGLRVMSDSGSHNNLQVDPWFLERVDVIKGPSSALYGQTVPGGLVNMTTKRPQFIEEGHFRLYGGTQNTQGGAFDYTNAINDQWAFRITGMTRSSDTQYAHTREERYAISPALMWQPNENTTLLLKAYLQKDPSGGYHSAVPADGSLSERHGSRLSRSFYDGESDMDQYKRREQIYSYDFSHTFNDTWSVHSTGSYTHANVSIDQVYQGGWVGDSDLLSRYYTGERSSLDAFAMDNRAQADFNTGAVDHKLVLGAEYHQYKNDLWDGGAYGTYLNAATGASAGSALFQDPALTIPGYYNDNNNQRRYYQTGVYLQDEMVMDQWHLDVSGRYDRIVSKQVSHSYDTSVRRADDHISGRASLLYAFANGVSPYISYSQAITPTSLTGADGNLLKPTTAEQYEAGLKYQPVGSSSLYTIAVYDLMQKDVANRDIITATYTPSGKVHSQGIELEAHNQITPRLSTLAGYSLNHVRFKDSVDGNDGHTPYVTPNQTASFWGHYRFDYGISVGAGVRYIGKQWADNENTTRVPSVTLLDASLRADLGAWDGRLKGAYVQVNANNLTDRDYVAACYGTGYCYWGAERSVMATVGYDF</sequence>
<evidence type="ECO:0000256" key="17">
    <source>
        <dbReference type="RuleBase" id="RU003357"/>
    </source>
</evidence>
<organism evidence="21 22">
    <name type="scientific">Sodalis praecaptivus</name>
    <dbReference type="NCBI Taxonomy" id="1239307"/>
    <lineage>
        <taxon>Bacteria</taxon>
        <taxon>Pseudomonadati</taxon>
        <taxon>Pseudomonadota</taxon>
        <taxon>Gammaproteobacteria</taxon>
        <taxon>Enterobacterales</taxon>
        <taxon>Bruguierivoracaceae</taxon>
        <taxon>Sodalis</taxon>
    </lineage>
</organism>
<dbReference type="PANTHER" id="PTHR32552">
    <property type="entry name" value="FERRICHROME IRON RECEPTOR-RELATED"/>
    <property type="match status" value="1"/>
</dbReference>
<dbReference type="InterPro" id="IPR039426">
    <property type="entry name" value="TonB-dep_rcpt-like"/>
</dbReference>
<feature type="short sequence motif" description="TonB box" evidence="15">
    <location>
        <begin position="29"/>
        <end position="35"/>
    </location>
</feature>
<dbReference type="InterPro" id="IPR012910">
    <property type="entry name" value="Plug_dom"/>
</dbReference>
<dbReference type="GO" id="GO:0009279">
    <property type="term" value="C:cell outer membrane"/>
    <property type="evidence" value="ECO:0007669"/>
    <property type="project" value="UniProtKB-SubCell"/>
</dbReference>
<dbReference type="KEGG" id="sod:Sant_1040"/>
<dbReference type="GO" id="GO:0015344">
    <property type="term" value="F:siderophore uptake transmembrane transporter activity"/>
    <property type="evidence" value="ECO:0007669"/>
    <property type="project" value="TreeGrafter"/>
</dbReference>
<dbReference type="EMBL" id="CP006569">
    <property type="protein sequence ID" value="AHF76114.1"/>
    <property type="molecule type" value="Genomic_DNA"/>
</dbReference>
<evidence type="ECO:0000256" key="10">
    <source>
        <dbReference type="ARBA" id="ARBA00023077"/>
    </source>
</evidence>
<evidence type="ECO:0000256" key="11">
    <source>
        <dbReference type="ARBA" id="ARBA00023136"/>
    </source>
</evidence>
<reference evidence="21 22" key="1">
    <citation type="journal article" date="2014" name="Genome Biol. Evol.">
        <title>Genome degeneration and adaptation in a nascent stage of symbiosis.</title>
        <authorList>
            <person name="Oakeson K.F."/>
            <person name="Gil R."/>
            <person name="Clayton A.L."/>
            <person name="Dunn D.M."/>
            <person name="von Niederhausern A.C."/>
            <person name="Hamil C."/>
            <person name="Aoyagi A."/>
            <person name="Duval B."/>
            <person name="Baca A."/>
            <person name="Silva F.J."/>
            <person name="Vallier A."/>
            <person name="Jackson D.G."/>
            <person name="Latorre A."/>
            <person name="Weiss R.B."/>
            <person name="Heddi A."/>
            <person name="Moya A."/>
            <person name="Dale C."/>
        </authorList>
    </citation>
    <scope>NUCLEOTIDE SEQUENCE [LARGE SCALE GENOMIC DNA]</scope>
    <source>
        <strain evidence="21 22">HS1</strain>
    </source>
</reference>
<accession>W0HQP0</accession>
<evidence type="ECO:0000256" key="7">
    <source>
        <dbReference type="ARBA" id="ARBA00022729"/>
    </source>
</evidence>
<keyword evidence="10 15" id="KW-0798">TonB box</keyword>
<comment type="similarity">
    <text evidence="2 14 17">Belongs to the TonB-dependent receptor family.</text>
</comment>
<evidence type="ECO:0000256" key="12">
    <source>
        <dbReference type="ARBA" id="ARBA00023170"/>
    </source>
</evidence>
<evidence type="ECO:0000256" key="16">
    <source>
        <dbReference type="PROSITE-ProRule" id="PRU10144"/>
    </source>
</evidence>
<evidence type="ECO:0000256" key="1">
    <source>
        <dbReference type="ARBA" id="ARBA00004571"/>
    </source>
</evidence>
<dbReference type="Pfam" id="PF07715">
    <property type="entry name" value="Plug"/>
    <property type="match status" value="1"/>
</dbReference>
<evidence type="ECO:0000313" key="21">
    <source>
        <dbReference type="EMBL" id="AHF76114.1"/>
    </source>
</evidence>
<keyword evidence="7 18" id="KW-0732">Signal</keyword>
<dbReference type="InterPro" id="IPR036942">
    <property type="entry name" value="Beta-barrel_TonB_sf"/>
</dbReference>
<dbReference type="SUPFAM" id="SSF56935">
    <property type="entry name" value="Porins"/>
    <property type="match status" value="1"/>
</dbReference>
<comment type="subcellular location">
    <subcellularLocation>
        <location evidence="1 14">Cell outer membrane</location>
        <topology evidence="1 14">Multi-pass membrane protein</topology>
    </subcellularLocation>
</comment>
<dbReference type="AlphaFoldDB" id="W0HQP0"/>
<dbReference type="Gene3D" id="2.40.170.20">
    <property type="entry name" value="TonB-dependent receptor, beta-barrel domain"/>
    <property type="match status" value="1"/>
</dbReference>
<dbReference type="HOGENOM" id="CLU_008287_9_0_6"/>
<dbReference type="InterPro" id="IPR010105">
    <property type="entry name" value="TonB_sidphr_rcpt"/>
</dbReference>
<dbReference type="PANTHER" id="PTHR32552:SF68">
    <property type="entry name" value="FERRICHROME OUTER MEMBRANE TRANSPORTER_PHAGE RECEPTOR"/>
    <property type="match status" value="1"/>
</dbReference>
<keyword evidence="4 14" id="KW-1134">Transmembrane beta strand</keyword>
<evidence type="ECO:0000256" key="6">
    <source>
        <dbReference type="ARBA" id="ARBA00022692"/>
    </source>
</evidence>
<evidence type="ECO:0000256" key="2">
    <source>
        <dbReference type="ARBA" id="ARBA00009810"/>
    </source>
</evidence>
<dbReference type="Pfam" id="PF00593">
    <property type="entry name" value="TonB_dep_Rec_b-barrel"/>
    <property type="match status" value="1"/>
</dbReference>
<dbReference type="InterPro" id="IPR010917">
    <property type="entry name" value="TonB_rcpt_CS"/>
</dbReference>
<dbReference type="InterPro" id="IPR037066">
    <property type="entry name" value="Plug_dom_sf"/>
</dbReference>
<dbReference type="InterPro" id="IPR010916">
    <property type="entry name" value="TonB_box_CS"/>
</dbReference>
<feature type="domain" description="TonB-dependent receptor plug" evidence="20">
    <location>
        <begin position="63"/>
        <end position="167"/>
    </location>
</feature>
<feature type="signal peptide" evidence="18">
    <location>
        <begin position="1"/>
        <end position="24"/>
    </location>
</feature>
<evidence type="ECO:0000256" key="4">
    <source>
        <dbReference type="ARBA" id="ARBA00022452"/>
    </source>
</evidence>
<name>W0HQP0_9GAMM</name>
<dbReference type="PROSITE" id="PS52016">
    <property type="entry name" value="TONB_DEPENDENT_REC_3"/>
    <property type="match status" value="1"/>
</dbReference>
<keyword evidence="12 21" id="KW-0675">Receptor</keyword>
<dbReference type="NCBIfam" id="TIGR01783">
    <property type="entry name" value="TonB-siderophor"/>
    <property type="match status" value="1"/>
</dbReference>
<keyword evidence="8" id="KW-0408">Iron</keyword>
<keyword evidence="13 14" id="KW-0998">Cell outer membrane</keyword>
<proteinExistence type="inferred from homology"/>
<gene>
    <name evidence="21" type="ORF">Sant_1040</name>
</gene>
<evidence type="ECO:0000259" key="20">
    <source>
        <dbReference type="Pfam" id="PF07715"/>
    </source>
</evidence>
<evidence type="ECO:0000256" key="8">
    <source>
        <dbReference type="ARBA" id="ARBA00023004"/>
    </source>
</evidence>
<keyword evidence="9" id="KW-0406">Ion transport</keyword>
<keyword evidence="6 14" id="KW-0812">Transmembrane</keyword>
<dbReference type="InterPro" id="IPR000531">
    <property type="entry name" value="Beta-barrel_TonB"/>
</dbReference>
<dbReference type="PROSITE" id="PS01156">
    <property type="entry name" value="TONB_DEPENDENT_REC_2"/>
    <property type="match status" value="1"/>
</dbReference>
<keyword evidence="3 14" id="KW-0813">Transport</keyword>
<feature type="short sequence motif" description="TonB C-terminal box" evidence="16">
    <location>
        <begin position="697"/>
        <end position="714"/>
    </location>
</feature>
<dbReference type="Proteomes" id="UP000019028">
    <property type="component" value="Chromosome"/>
</dbReference>
<dbReference type="RefSeq" id="WP_025421247.1">
    <property type="nucleotide sequence ID" value="NZ_CP006569.1"/>
</dbReference>
<evidence type="ECO:0000256" key="9">
    <source>
        <dbReference type="ARBA" id="ARBA00023065"/>
    </source>
</evidence>
<keyword evidence="5" id="KW-0410">Iron transport</keyword>
<dbReference type="FunFam" id="2.170.130.10:FF:000001">
    <property type="entry name" value="Catecholate siderophore TonB-dependent receptor"/>
    <property type="match status" value="1"/>
</dbReference>
<keyword evidence="11 14" id="KW-0472">Membrane</keyword>
<dbReference type="OrthoDB" id="127311at2"/>
<feature type="chain" id="PRO_5004789592" evidence="18">
    <location>
        <begin position="25"/>
        <end position="714"/>
    </location>
</feature>
<protein>
    <submittedName>
        <fullName evidence="21">Ferrioxamine receptor</fullName>
    </submittedName>
</protein>
<dbReference type="GO" id="GO:0015891">
    <property type="term" value="P:siderophore transport"/>
    <property type="evidence" value="ECO:0007669"/>
    <property type="project" value="InterPro"/>
</dbReference>
<dbReference type="Gene3D" id="2.170.130.10">
    <property type="entry name" value="TonB-dependent receptor, plug domain"/>
    <property type="match status" value="1"/>
</dbReference>
<evidence type="ECO:0000256" key="13">
    <source>
        <dbReference type="ARBA" id="ARBA00023237"/>
    </source>
</evidence>
<keyword evidence="22" id="KW-1185">Reference proteome</keyword>
<evidence type="ECO:0000256" key="14">
    <source>
        <dbReference type="PROSITE-ProRule" id="PRU01360"/>
    </source>
</evidence>
<feature type="domain" description="TonB-dependent receptor-like beta-barrel" evidence="19">
    <location>
        <begin position="249"/>
        <end position="683"/>
    </location>
</feature>
<dbReference type="PATRIC" id="fig|1239307.3.peg.1121"/>
<evidence type="ECO:0000256" key="15">
    <source>
        <dbReference type="PROSITE-ProRule" id="PRU10143"/>
    </source>
</evidence>
<evidence type="ECO:0000256" key="18">
    <source>
        <dbReference type="SAM" id="SignalP"/>
    </source>
</evidence>
<evidence type="ECO:0000256" key="3">
    <source>
        <dbReference type="ARBA" id="ARBA00022448"/>
    </source>
</evidence>